<proteinExistence type="predicted"/>
<name>A0A6N7EBJ5_9MICO</name>
<evidence type="ECO:0000313" key="3">
    <source>
        <dbReference type="Proteomes" id="UP000437709"/>
    </source>
</evidence>
<reference evidence="2 3" key="1">
    <citation type="submission" date="2019-10" db="EMBL/GenBank/DDBJ databases">
        <title>Georgenia wutianyii sp. nov. and Georgenia yuyongxinii sp. nov. isolated from plateau pika (Ochotona curzoniae) in the Qinghai-Tibet plateau of China.</title>
        <authorList>
            <person name="Tian Z."/>
        </authorList>
    </citation>
    <scope>NUCLEOTIDE SEQUENCE [LARGE SCALE GENOMIC DNA]</scope>
    <source>
        <strain evidence="2 3">JCM 19765</strain>
    </source>
</reference>
<feature type="region of interest" description="Disordered" evidence="1">
    <location>
        <begin position="1"/>
        <end position="28"/>
    </location>
</feature>
<evidence type="ECO:0000313" key="2">
    <source>
        <dbReference type="EMBL" id="MPV35509.1"/>
    </source>
</evidence>
<dbReference type="EMBL" id="WHPC01000001">
    <property type="protein sequence ID" value="MPV35509.1"/>
    <property type="molecule type" value="Genomic_DNA"/>
</dbReference>
<dbReference type="Proteomes" id="UP000437709">
    <property type="component" value="Unassembled WGS sequence"/>
</dbReference>
<accession>A0A6N7EBJ5</accession>
<gene>
    <name evidence="2" type="ORF">GB881_00345</name>
</gene>
<organism evidence="2 3">
    <name type="scientific">Georgenia subflava</name>
    <dbReference type="NCBI Taxonomy" id="1622177"/>
    <lineage>
        <taxon>Bacteria</taxon>
        <taxon>Bacillati</taxon>
        <taxon>Actinomycetota</taxon>
        <taxon>Actinomycetes</taxon>
        <taxon>Micrococcales</taxon>
        <taxon>Bogoriellaceae</taxon>
        <taxon>Georgenia</taxon>
    </lineage>
</organism>
<comment type="caution">
    <text evidence="2">The sequence shown here is derived from an EMBL/GenBank/DDBJ whole genome shotgun (WGS) entry which is preliminary data.</text>
</comment>
<dbReference type="RefSeq" id="WP_152193415.1">
    <property type="nucleotide sequence ID" value="NZ_VUKD01000001.1"/>
</dbReference>
<dbReference type="AlphaFoldDB" id="A0A6N7EBJ5"/>
<dbReference type="OrthoDB" id="4950902at2"/>
<protein>
    <submittedName>
        <fullName evidence="2">Uncharacterized protein</fullName>
    </submittedName>
</protein>
<keyword evidence="3" id="KW-1185">Reference proteome</keyword>
<sequence length="71" mass="7925">METKEVDGMSVETGPEPRREAGDGVGNNVRQVVVTPREVSAAKLQVTVDKRLRRKTPDWIVRLSKAERHSA</sequence>
<evidence type="ECO:0000256" key="1">
    <source>
        <dbReference type="SAM" id="MobiDB-lite"/>
    </source>
</evidence>